<dbReference type="Proteomes" id="UP000823775">
    <property type="component" value="Unassembled WGS sequence"/>
</dbReference>
<protein>
    <submittedName>
        <fullName evidence="2">Uncharacterized protein</fullName>
    </submittedName>
</protein>
<evidence type="ECO:0000256" key="1">
    <source>
        <dbReference type="SAM" id="MobiDB-lite"/>
    </source>
</evidence>
<reference evidence="2 3" key="1">
    <citation type="journal article" date="2021" name="BMC Genomics">
        <title>Datura genome reveals duplications of psychoactive alkaloid biosynthetic genes and high mutation rate following tissue culture.</title>
        <authorList>
            <person name="Rajewski A."/>
            <person name="Carter-House D."/>
            <person name="Stajich J."/>
            <person name="Litt A."/>
        </authorList>
    </citation>
    <scope>NUCLEOTIDE SEQUENCE [LARGE SCALE GENOMIC DNA]</scope>
    <source>
        <strain evidence="2">AR-01</strain>
    </source>
</reference>
<dbReference type="EMBL" id="JACEIK010001401">
    <property type="protein sequence ID" value="MCD7469083.1"/>
    <property type="molecule type" value="Genomic_DNA"/>
</dbReference>
<sequence>MHNRQCLAGRTKERSINIRHRKKEIEVGATVAACASSTQPGAANMGPDRWRGEERREGSGALEYGDGGGTLRKWEILW</sequence>
<feature type="compositionally biased region" description="Basic and acidic residues" evidence="1">
    <location>
        <begin position="48"/>
        <end position="58"/>
    </location>
</feature>
<organism evidence="2 3">
    <name type="scientific">Datura stramonium</name>
    <name type="common">Jimsonweed</name>
    <name type="synonym">Common thornapple</name>
    <dbReference type="NCBI Taxonomy" id="4076"/>
    <lineage>
        <taxon>Eukaryota</taxon>
        <taxon>Viridiplantae</taxon>
        <taxon>Streptophyta</taxon>
        <taxon>Embryophyta</taxon>
        <taxon>Tracheophyta</taxon>
        <taxon>Spermatophyta</taxon>
        <taxon>Magnoliopsida</taxon>
        <taxon>eudicotyledons</taxon>
        <taxon>Gunneridae</taxon>
        <taxon>Pentapetalae</taxon>
        <taxon>asterids</taxon>
        <taxon>lamiids</taxon>
        <taxon>Solanales</taxon>
        <taxon>Solanaceae</taxon>
        <taxon>Solanoideae</taxon>
        <taxon>Datureae</taxon>
        <taxon>Datura</taxon>
    </lineage>
</organism>
<accession>A0ABS8TDV9</accession>
<gene>
    <name evidence="2" type="ORF">HAX54_007864</name>
</gene>
<feature type="region of interest" description="Disordered" evidence="1">
    <location>
        <begin position="37"/>
        <end position="64"/>
    </location>
</feature>
<name>A0ABS8TDV9_DATST</name>
<proteinExistence type="predicted"/>
<evidence type="ECO:0000313" key="3">
    <source>
        <dbReference type="Proteomes" id="UP000823775"/>
    </source>
</evidence>
<evidence type="ECO:0000313" key="2">
    <source>
        <dbReference type="EMBL" id="MCD7469083.1"/>
    </source>
</evidence>
<comment type="caution">
    <text evidence="2">The sequence shown here is derived from an EMBL/GenBank/DDBJ whole genome shotgun (WGS) entry which is preliminary data.</text>
</comment>
<keyword evidence="3" id="KW-1185">Reference proteome</keyword>